<dbReference type="EnsemblMetazoa" id="SSS_1172s_mrna">
    <property type="protein sequence ID" value="KAF7487590.1"/>
    <property type="gene ID" value="SSS_1172"/>
</dbReference>
<keyword evidence="4 10" id="KW-0808">Transferase</keyword>
<keyword evidence="3" id="KW-0963">Cytoplasm</keyword>
<reference evidence="15" key="3">
    <citation type="submission" date="2022-06" db="UniProtKB">
        <authorList>
            <consortium name="EnsemblMetazoa"/>
        </authorList>
    </citation>
    <scope>IDENTIFICATION</scope>
</reference>
<dbReference type="InterPro" id="IPR020617">
    <property type="entry name" value="Thiolase_C"/>
</dbReference>
<evidence type="ECO:0000256" key="4">
    <source>
        <dbReference type="ARBA" id="ARBA00022679"/>
    </source>
</evidence>
<evidence type="ECO:0000256" key="3">
    <source>
        <dbReference type="ARBA" id="ARBA00022490"/>
    </source>
</evidence>
<dbReference type="NCBIfam" id="TIGR01930">
    <property type="entry name" value="AcCoA-C-Actrans"/>
    <property type="match status" value="1"/>
</dbReference>
<keyword evidence="6" id="KW-0443">Lipid metabolism</keyword>
<keyword evidence="11" id="KW-0812">Transmembrane</keyword>
<proteinExistence type="inferred from homology"/>
<evidence type="ECO:0000259" key="12">
    <source>
        <dbReference type="Pfam" id="PF00108"/>
    </source>
</evidence>
<dbReference type="EC" id="2.3.1.16" evidence="9"/>
<accession>A0A834V9Y2</accession>
<dbReference type="Proteomes" id="UP000070412">
    <property type="component" value="Unassembled WGS sequence"/>
</dbReference>
<keyword evidence="7" id="KW-0496">Mitochondrion</keyword>
<sequence>MFSLKKNLTNPHLVQSIGSQLIRTLATAPATSKSYKFDNARYGKNIVLIEGVRTPFTMSSTDYDGLYPHELQRMALCSLMKRVKIPLNKIDYVICGTVIAEPKTPNVAREALLSAGFPESIPGNTVSQACVSANQAISSAIGYINSGTYEVVVAGGVETMSDVPIRHSRPMRHMLLQLNKARTLQQRLKVLSQFRMSYLAPELPSVSEFFSGEVMGHSSDRLASAFKVSRREQDEYALRSHTFADKAFKEGLLADIEPVVVPKKGLVTKDNGVRVSSLDKMAKLNPAFIKPHGTVTAANSSYLTDGATACLITTEEKAKELGLKPKAYLRQHMFVSIDPKDQLLLGPAYVITRLLDKVGLSVKDIDVWELHEAFAGQVLANMKALDSEFFSKNYIGRSSPIGSPDLNKLNTWGGSLSIGHPFGATGVRLVTTAANRLKKENGRLAMVAACAAGGIVSLISISLFSRIDLN</sequence>
<dbReference type="GO" id="GO:0003988">
    <property type="term" value="F:acetyl-CoA C-acyltransferase activity"/>
    <property type="evidence" value="ECO:0007669"/>
    <property type="project" value="UniProtKB-EC"/>
</dbReference>
<evidence type="ECO:0000256" key="2">
    <source>
        <dbReference type="ARBA" id="ARBA00010982"/>
    </source>
</evidence>
<dbReference type="Pfam" id="PF02803">
    <property type="entry name" value="Thiolase_C"/>
    <property type="match status" value="1"/>
</dbReference>
<name>A0A834V9Y2_SARSC</name>
<dbReference type="GO" id="GO:0006635">
    <property type="term" value="P:fatty acid beta-oxidation"/>
    <property type="evidence" value="ECO:0007669"/>
    <property type="project" value="TreeGrafter"/>
</dbReference>
<keyword evidence="16" id="KW-1185">Reference proteome</keyword>
<evidence type="ECO:0000256" key="8">
    <source>
        <dbReference type="ARBA" id="ARBA00023315"/>
    </source>
</evidence>
<dbReference type="CDD" id="cd00751">
    <property type="entry name" value="thiolase"/>
    <property type="match status" value="1"/>
</dbReference>
<dbReference type="GO" id="GO:0005739">
    <property type="term" value="C:mitochondrion"/>
    <property type="evidence" value="ECO:0007669"/>
    <property type="project" value="UniProtKB-SubCell"/>
</dbReference>
<dbReference type="InterPro" id="IPR002155">
    <property type="entry name" value="Thiolase"/>
</dbReference>
<organism evidence="14">
    <name type="scientific">Sarcoptes scabiei</name>
    <name type="common">Itch mite</name>
    <name type="synonym">Acarus scabiei</name>
    <dbReference type="NCBI Taxonomy" id="52283"/>
    <lineage>
        <taxon>Eukaryota</taxon>
        <taxon>Metazoa</taxon>
        <taxon>Ecdysozoa</taxon>
        <taxon>Arthropoda</taxon>
        <taxon>Chelicerata</taxon>
        <taxon>Arachnida</taxon>
        <taxon>Acari</taxon>
        <taxon>Acariformes</taxon>
        <taxon>Sarcoptiformes</taxon>
        <taxon>Astigmata</taxon>
        <taxon>Psoroptidia</taxon>
        <taxon>Sarcoptoidea</taxon>
        <taxon>Sarcoptidae</taxon>
        <taxon>Sarcoptinae</taxon>
        <taxon>Sarcoptes</taxon>
    </lineage>
</organism>
<dbReference type="AlphaFoldDB" id="A0A834V9Y2"/>
<evidence type="ECO:0000256" key="7">
    <source>
        <dbReference type="ARBA" id="ARBA00023128"/>
    </source>
</evidence>
<dbReference type="OMA" id="MTAFPEP"/>
<gene>
    <name evidence="14" type="ORF">SSS_1172</name>
</gene>
<protein>
    <recommendedName>
        <fullName evidence="9">acetyl-CoA C-acyltransferase</fullName>
        <ecNumber evidence="9">2.3.1.16</ecNumber>
    </recommendedName>
</protein>
<dbReference type="InterPro" id="IPR020616">
    <property type="entry name" value="Thiolase_N"/>
</dbReference>
<reference evidence="16" key="1">
    <citation type="journal article" date="2020" name="PLoS Negl. Trop. Dis.">
        <title>High-quality nuclear genome for Sarcoptes scabiei-A critical resource for a neglected parasite.</title>
        <authorList>
            <person name="Korhonen P.K."/>
            <person name="Gasser R.B."/>
            <person name="Ma G."/>
            <person name="Wang T."/>
            <person name="Stroehlein A.J."/>
            <person name="Young N.D."/>
            <person name="Ang C.S."/>
            <person name="Fernando D.D."/>
            <person name="Lu H.C."/>
            <person name="Taylor S."/>
            <person name="Reynolds S.L."/>
            <person name="Mofiz E."/>
            <person name="Najaraj S.H."/>
            <person name="Gowda H."/>
            <person name="Madugundu A."/>
            <person name="Renuse S."/>
            <person name="Holt D."/>
            <person name="Pandey A."/>
            <person name="Papenfuss A.T."/>
            <person name="Fischer K."/>
        </authorList>
    </citation>
    <scope>NUCLEOTIDE SEQUENCE [LARGE SCALE GENOMIC DNA]</scope>
</reference>
<keyword evidence="11" id="KW-1133">Transmembrane helix</keyword>
<keyword evidence="11" id="KW-0472">Membrane</keyword>
<feature type="domain" description="Thiolase N-terminal" evidence="12">
    <location>
        <begin position="46"/>
        <end position="316"/>
    </location>
</feature>
<dbReference type="InterPro" id="IPR020613">
    <property type="entry name" value="Thiolase_CS"/>
</dbReference>
<evidence type="ECO:0000256" key="5">
    <source>
        <dbReference type="ARBA" id="ARBA00022832"/>
    </source>
</evidence>
<evidence type="ECO:0000313" key="16">
    <source>
        <dbReference type="Proteomes" id="UP000070412"/>
    </source>
</evidence>
<evidence type="ECO:0000256" key="6">
    <source>
        <dbReference type="ARBA" id="ARBA00023098"/>
    </source>
</evidence>
<comment type="subcellular location">
    <subcellularLocation>
        <location evidence="1">Mitochondrion</location>
    </subcellularLocation>
</comment>
<evidence type="ECO:0000256" key="11">
    <source>
        <dbReference type="SAM" id="Phobius"/>
    </source>
</evidence>
<evidence type="ECO:0000313" key="15">
    <source>
        <dbReference type="EnsemblMetazoa" id="KAF7487590.1"/>
    </source>
</evidence>
<evidence type="ECO:0000256" key="1">
    <source>
        <dbReference type="ARBA" id="ARBA00004173"/>
    </source>
</evidence>
<feature type="domain" description="Thiolase C-terminal" evidence="13">
    <location>
        <begin position="323"/>
        <end position="456"/>
    </location>
</feature>
<keyword evidence="5" id="KW-0276">Fatty acid metabolism</keyword>
<evidence type="ECO:0000259" key="13">
    <source>
        <dbReference type="Pfam" id="PF02803"/>
    </source>
</evidence>
<feature type="transmembrane region" description="Helical" evidence="11">
    <location>
        <begin position="444"/>
        <end position="464"/>
    </location>
</feature>
<dbReference type="SUPFAM" id="SSF53901">
    <property type="entry name" value="Thiolase-like"/>
    <property type="match status" value="2"/>
</dbReference>
<evidence type="ECO:0000256" key="10">
    <source>
        <dbReference type="RuleBase" id="RU003557"/>
    </source>
</evidence>
<dbReference type="PANTHER" id="PTHR18919:SF153">
    <property type="entry name" value="TRIFUNCTIONAL ENZYME SUBUNIT BETA, MITOCHONDRIAL"/>
    <property type="match status" value="1"/>
</dbReference>
<dbReference type="FunFam" id="3.40.47.10:FF:000011">
    <property type="entry name" value="3-ketoacyl-CoA thiolase"/>
    <property type="match status" value="1"/>
</dbReference>
<dbReference type="PANTHER" id="PTHR18919">
    <property type="entry name" value="ACETYL-COA C-ACYLTRANSFERASE"/>
    <property type="match status" value="1"/>
</dbReference>
<dbReference type="Pfam" id="PF00108">
    <property type="entry name" value="Thiolase_N"/>
    <property type="match status" value="1"/>
</dbReference>
<dbReference type="Gene3D" id="3.40.47.10">
    <property type="match status" value="1"/>
</dbReference>
<comment type="similarity">
    <text evidence="2 10">Belongs to the thiolase-like superfamily. Thiolase family.</text>
</comment>
<dbReference type="EMBL" id="WVUK01000066">
    <property type="protein sequence ID" value="KAF7487590.1"/>
    <property type="molecule type" value="Genomic_DNA"/>
</dbReference>
<dbReference type="InterPro" id="IPR016039">
    <property type="entry name" value="Thiolase-like"/>
</dbReference>
<dbReference type="PROSITE" id="PS00737">
    <property type="entry name" value="THIOLASE_2"/>
    <property type="match status" value="1"/>
</dbReference>
<evidence type="ECO:0000256" key="9">
    <source>
        <dbReference type="ARBA" id="ARBA00024073"/>
    </source>
</evidence>
<dbReference type="OrthoDB" id="5404651at2759"/>
<reference evidence="14" key="2">
    <citation type="submission" date="2020-01" db="EMBL/GenBank/DDBJ databases">
        <authorList>
            <person name="Korhonen P.K.K."/>
            <person name="Guangxu M.G."/>
            <person name="Wang T.W."/>
            <person name="Stroehlein A.J.S."/>
            <person name="Young N.D."/>
            <person name="Ang C.-S.A."/>
            <person name="Fernando D.W.F."/>
            <person name="Lu H.L."/>
            <person name="Taylor S.T."/>
            <person name="Ehtesham M.E.M."/>
            <person name="Najaraj S.H.N."/>
            <person name="Harsha G.H.G."/>
            <person name="Madugundu A.M."/>
            <person name="Renuse S.R."/>
            <person name="Holt D.H."/>
            <person name="Pandey A.P."/>
            <person name="Papenfuss A.P."/>
            <person name="Gasser R.B.G."/>
            <person name="Fischer K.F."/>
        </authorList>
    </citation>
    <scope>NUCLEOTIDE SEQUENCE</scope>
    <source>
        <strain evidence="14">SSS_KF_BRIS2020</strain>
    </source>
</reference>
<keyword evidence="8 10" id="KW-0012">Acyltransferase</keyword>
<evidence type="ECO:0000313" key="14">
    <source>
        <dbReference type="EMBL" id="KAF7487590.1"/>
    </source>
</evidence>